<protein>
    <submittedName>
        <fullName evidence="1">Uncharacterized protein</fullName>
    </submittedName>
</protein>
<dbReference type="AlphaFoldDB" id="A0A067R6D6"/>
<evidence type="ECO:0000313" key="2">
    <source>
        <dbReference type="Proteomes" id="UP000027135"/>
    </source>
</evidence>
<gene>
    <name evidence="1" type="ORF">L798_11124</name>
</gene>
<dbReference type="Proteomes" id="UP000027135">
    <property type="component" value="Unassembled WGS sequence"/>
</dbReference>
<evidence type="ECO:0000313" key="1">
    <source>
        <dbReference type="EMBL" id="KDR14905.1"/>
    </source>
</evidence>
<organism evidence="1 2">
    <name type="scientific">Zootermopsis nevadensis</name>
    <name type="common">Dampwood termite</name>
    <dbReference type="NCBI Taxonomy" id="136037"/>
    <lineage>
        <taxon>Eukaryota</taxon>
        <taxon>Metazoa</taxon>
        <taxon>Ecdysozoa</taxon>
        <taxon>Arthropoda</taxon>
        <taxon>Hexapoda</taxon>
        <taxon>Insecta</taxon>
        <taxon>Pterygota</taxon>
        <taxon>Neoptera</taxon>
        <taxon>Polyneoptera</taxon>
        <taxon>Dictyoptera</taxon>
        <taxon>Blattodea</taxon>
        <taxon>Blattoidea</taxon>
        <taxon>Termitoidae</taxon>
        <taxon>Termopsidae</taxon>
        <taxon>Zootermopsis</taxon>
    </lineage>
</organism>
<accession>A0A067R6D6</accession>
<dbReference type="InParanoid" id="A0A067R6D6"/>
<dbReference type="EMBL" id="KK852856">
    <property type="protein sequence ID" value="KDR14905.1"/>
    <property type="molecule type" value="Genomic_DNA"/>
</dbReference>
<proteinExistence type="predicted"/>
<reference evidence="1 2" key="1">
    <citation type="journal article" date="2014" name="Nat. Commun.">
        <title>Molecular traces of alternative social organization in a termite genome.</title>
        <authorList>
            <person name="Terrapon N."/>
            <person name="Li C."/>
            <person name="Robertson H.M."/>
            <person name="Ji L."/>
            <person name="Meng X."/>
            <person name="Booth W."/>
            <person name="Chen Z."/>
            <person name="Childers C.P."/>
            <person name="Glastad K.M."/>
            <person name="Gokhale K."/>
            <person name="Gowin J."/>
            <person name="Gronenberg W."/>
            <person name="Hermansen R.A."/>
            <person name="Hu H."/>
            <person name="Hunt B.G."/>
            <person name="Huylmans A.K."/>
            <person name="Khalil S.M."/>
            <person name="Mitchell R.D."/>
            <person name="Munoz-Torres M.C."/>
            <person name="Mustard J.A."/>
            <person name="Pan H."/>
            <person name="Reese J.T."/>
            <person name="Scharf M.E."/>
            <person name="Sun F."/>
            <person name="Vogel H."/>
            <person name="Xiao J."/>
            <person name="Yang W."/>
            <person name="Yang Z."/>
            <person name="Yang Z."/>
            <person name="Zhou J."/>
            <person name="Zhu J."/>
            <person name="Brent C.S."/>
            <person name="Elsik C.G."/>
            <person name="Goodisman M.A."/>
            <person name="Liberles D.A."/>
            <person name="Roe R.M."/>
            <person name="Vargo E.L."/>
            <person name="Vilcinskas A."/>
            <person name="Wang J."/>
            <person name="Bornberg-Bauer E."/>
            <person name="Korb J."/>
            <person name="Zhang G."/>
            <person name="Liebig J."/>
        </authorList>
    </citation>
    <scope>NUCLEOTIDE SEQUENCE [LARGE SCALE GENOMIC DNA]</scope>
    <source>
        <tissue evidence="1">Whole organism</tissue>
    </source>
</reference>
<sequence length="171" mass="18957">MAAAVAKRTSAAVPPVVAGTVLYQPAVSCYRRPAFEAINLADADFTSDSHTSTHRYNNGFSSATNSSLGRPTVDGNRHLSHSDHINRGNEIRVRNDTSAATDWPQNFTSVFCNHGRTEVNELGQRNNLPTQNTNYCDEIHVHRNTDHTDFHWQQVAIHSQTNLMLVVCSLV</sequence>
<name>A0A067R6D6_ZOONE</name>
<keyword evidence="2" id="KW-1185">Reference proteome</keyword>